<feature type="compositionally biased region" description="Gly residues" evidence="1">
    <location>
        <begin position="802"/>
        <end position="811"/>
    </location>
</feature>
<dbReference type="Proteomes" id="UP001150569">
    <property type="component" value="Unassembled WGS sequence"/>
</dbReference>
<feature type="compositionally biased region" description="Low complexity" evidence="1">
    <location>
        <begin position="513"/>
        <end position="525"/>
    </location>
</feature>
<name>A0A9W8ADJ5_9FUNG</name>
<feature type="region of interest" description="Disordered" evidence="1">
    <location>
        <begin position="90"/>
        <end position="112"/>
    </location>
</feature>
<feature type="region of interest" description="Disordered" evidence="1">
    <location>
        <begin position="513"/>
        <end position="543"/>
    </location>
</feature>
<evidence type="ECO:0000313" key="3">
    <source>
        <dbReference type="Proteomes" id="UP001150569"/>
    </source>
</evidence>
<feature type="region of interest" description="Disordered" evidence="1">
    <location>
        <begin position="1"/>
        <end position="30"/>
    </location>
</feature>
<evidence type="ECO:0000313" key="2">
    <source>
        <dbReference type="EMBL" id="KAJ1923040.1"/>
    </source>
</evidence>
<comment type="caution">
    <text evidence="2">The sequence shown here is derived from an EMBL/GenBank/DDBJ whole genome shotgun (WGS) entry which is preliminary data.</text>
</comment>
<dbReference type="AlphaFoldDB" id="A0A9W8ADJ5"/>
<evidence type="ECO:0000256" key="1">
    <source>
        <dbReference type="SAM" id="MobiDB-lite"/>
    </source>
</evidence>
<accession>A0A9W8ADJ5</accession>
<dbReference type="OrthoDB" id="5549534at2759"/>
<feature type="region of interest" description="Disordered" evidence="1">
    <location>
        <begin position="728"/>
        <end position="748"/>
    </location>
</feature>
<sequence length="850" mass="93219">MSSSQVYLASATSSSLSGDHSPSRNSQARLIPRTAGLDEESLLFARDAQRSQLTSKKKYMASLVPSSRIRSRAGSDIDGQTGSTYILPTVTDNLHSHPNNSSQSTPSARPFDRALPADEFHRGLQQPGIHNGFPICGPQMTYHSPTFIKAMNDLFFRRFCQEEVIYAEFKNQLLTRVHKNAHINHPDYLSSILVTVGRASRNVSLDMEAIAQWNLARLAKEKDVSILDRLFLMNLRIMVYDATHDIICSAPHCANPLCHATHSHVFGIQDRASAFGCCLNLLLNDGMHHRIIDRDDKMSVRLTAISAAASPPQRIRCLRELASLLLFARTPALKSIALRGIDRLHYLAKHSSSETVNQLASCQYAHERARLYEPANPWLVHDLEDLDVAKLARLAQATLASTFLGAIYLLTPADLEVDDMFYFSLLKFGQLHLDYWAEATTITCPMLLHLFRATEPCTFIDFLFQENLPQLRPFFNRGKPDPRKFTPLNRILDHALNRAHDLGVLALNQLTPAPTSPTAATTPTDAAPPSPAVSESQSTVGEDGVQHGQVVPRLHGFCMNLVVELTHLLSRMIFVQQSMHPGGAQEPEYRPYFSDLFLLDYSSSATEAPWQEVIDHFVLFERRHRRSHPANLLAYFAVAAEQVFVRDTLCDLELFLELTMELLTEFRKRRPDYEVVTMTRDGLLVDSPPAGAGSLPQWNRRVREEIGSEFDRLFAEAGRYATQCQAARARAPAKSSRSGSTTSIGSASTVRGSLGALETAKLGGGVMATVLTASPSPNASIVVNNGGASGPANMSRTSTGSSGAGGGGGGGMMATNSSSPNIVLSSSTTLANHTLCYPAYVPSSPVKPQT</sequence>
<gene>
    <name evidence="2" type="ORF">IWQ60_006135</name>
</gene>
<protein>
    <submittedName>
        <fullName evidence="2">Uncharacterized protein</fullName>
    </submittedName>
</protein>
<organism evidence="2 3">
    <name type="scientific">Tieghemiomyces parasiticus</name>
    <dbReference type="NCBI Taxonomy" id="78921"/>
    <lineage>
        <taxon>Eukaryota</taxon>
        <taxon>Fungi</taxon>
        <taxon>Fungi incertae sedis</taxon>
        <taxon>Zoopagomycota</taxon>
        <taxon>Kickxellomycotina</taxon>
        <taxon>Dimargaritomycetes</taxon>
        <taxon>Dimargaritales</taxon>
        <taxon>Dimargaritaceae</taxon>
        <taxon>Tieghemiomyces</taxon>
    </lineage>
</organism>
<dbReference type="EMBL" id="JANBPT010000358">
    <property type="protein sequence ID" value="KAJ1923040.1"/>
    <property type="molecule type" value="Genomic_DNA"/>
</dbReference>
<feature type="region of interest" description="Disordered" evidence="1">
    <location>
        <begin position="790"/>
        <end position="811"/>
    </location>
</feature>
<keyword evidence="3" id="KW-1185">Reference proteome</keyword>
<feature type="compositionally biased region" description="Polar residues" evidence="1">
    <location>
        <begin position="90"/>
        <end position="107"/>
    </location>
</feature>
<feature type="compositionally biased region" description="Polar residues" evidence="1">
    <location>
        <begin position="1"/>
        <end position="28"/>
    </location>
</feature>
<reference evidence="2" key="1">
    <citation type="submission" date="2022-07" db="EMBL/GenBank/DDBJ databases">
        <title>Phylogenomic reconstructions and comparative analyses of Kickxellomycotina fungi.</title>
        <authorList>
            <person name="Reynolds N.K."/>
            <person name="Stajich J.E."/>
            <person name="Barry K."/>
            <person name="Grigoriev I.V."/>
            <person name="Crous P."/>
            <person name="Smith M.E."/>
        </authorList>
    </citation>
    <scope>NUCLEOTIDE SEQUENCE</scope>
    <source>
        <strain evidence="2">RSA 861</strain>
    </source>
</reference>
<proteinExistence type="predicted"/>